<keyword evidence="2" id="KW-1185">Reference proteome</keyword>
<proteinExistence type="predicted"/>
<dbReference type="Proteomes" id="UP000621898">
    <property type="component" value="Unassembled WGS sequence"/>
</dbReference>
<evidence type="ECO:0000313" key="2">
    <source>
        <dbReference type="Proteomes" id="UP000621898"/>
    </source>
</evidence>
<comment type="caution">
    <text evidence="1">The sequence shown here is derived from an EMBL/GenBank/DDBJ whole genome shotgun (WGS) entry which is preliminary data.</text>
</comment>
<name>A0ABQ2ZL49_9GAMM</name>
<evidence type="ECO:0008006" key="3">
    <source>
        <dbReference type="Google" id="ProtNLM"/>
    </source>
</evidence>
<gene>
    <name evidence="1" type="ORF">GCM10008098_08740</name>
</gene>
<dbReference type="Gene3D" id="3.30.420.40">
    <property type="match status" value="2"/>
</dbReference>
<accession>A0ABQ2ZL49</accession>
<organism evidence="1 2">
    <name type="scientific">Rhodanobacter panaciterrae</name>
    <dbReference type="NCBI Taxonomy" id="490572"/>
    <lineage>
        <taxon>Bacteria</taxon>
        <taxon>Pseudomonadati</taxon>
        <taxon>Pseudomonadota</taxon>
        <taxon>Gammaproteobacteria</taxon>
        <taxon>Lysobacterales</taxon>
        <taxon>Rhodanobacteraceae</taxon>
        <taxon>Rhodanobacter</taxon>
    </lineage>
</organism>
<dbReference type="SUPFAM" id="SSF53067">
    <property type="entry name" value="Actin-like ATPase domain"/>
    <property type="match status" value="1"/>
</dbReference>
<dbReference type="Gene3D" id="3.90.640.10">
    <property type="entry name" value="Actin, Chain A, domain 4"/>
    <property type="match status" value="1"/>
</dbReference>
<reference evidence="2" key="1">
    <citation type="journal article" date="2019" name="Int. J. Syst. Evol. Microbiol.">
        <title>The Global Catalogue of Microorganisms (GCM) 10K type strain sequencing project: providing services to taxonomists for standard genome sequencing and annotation.</title>
        <authorList>
            <consortium name="The Broad Institute Genomics Platform"/>
            <consortium name="The Broad Institute Genome Sequencing Center for Infectious Disease"/>
            <person name="Wu L."/>
            <person name="Ma J."/>
        </authorList>
    </citation>
    <scope>NUCLEOTIDE SEQUENCE [LARGE SCALE GENOMIC DNA]</scope>
    <source>
        <strain evidence="2">KCTC 22232</strain>
    </source>
</reference>
<dbReference type="InterPro" id="IPR043129">
    <property type="entry name" value="ATPase_NBD"/>
</dbReference>
<dbReference type="RefSeq" id="WP_189439917.1">
    <property type="nucleotide sequence ID" value="NZ_BMXT01000001.1"/>
</dbReference>
<sequence length="533" mass="58234">MSNQLDEVIQLLRGIDDKVAALDSRMSAMEQRVGELADRAEVNVVPIVLHSKALSMDEAEDRDVLLCLDFGTARSKAFATKGSDDVLIDVAVGSRAGSAEPHSILSCVFVGDDRQIYFGEVAAAKSELAVNGGVRKRIDSFKGMITNANPGSDLRENAYDKAHNPTNVKLSEGEVLSLYLGYLTDMAVTDLAERHQLSRYVKRRFTTPVFADGHKQWASATLRRHYAEAVLLADHFHGHWQEGIDVDAAKSALIAVAKQHDVVEYLLVDSEVEPVAAFGSRFRNYEPKVKQRRIVSIIDAGAGTTDFASFALVEQPGEDVAMFLIPGSVHAVRKAGNEVDRILCEFILDKWKQAEFDAATVGRIRADLSLQQRGLKERLFRESRVTYTLADDTNGIVELPEFLESEKVKQLSGDLRAGFEKSLGGIHPSWLKEGAQGELVVIVTGGSSSLPMILELASLQVTALSIPLKCQAAPTIPKWVDQYDELRSQFPQLAVAIGGASRELPRLAPSTFSEFSGLSDQGAWVIEPAMKGA</sequence>
<evidence type="ECO:0000313" key="1">
    <source>
        <dbReference type="EMBL" id="GGY18872.1"/>
    </source>
</evidence>
<protein>
    <recommendedName>
        <fullName evidence="3">Molecular chaperone DnaK (HSP70)</fullName>
    </recommendedName>
</protein>
<dbReference type="EMBL" id="BMXT01000001">
    <property type="protein sequence ID" value="GGY18872.1"/>
    <property type="molecule type" value="Genomic_DNA"/>
</dbReference>